<accession>R4V112</accession>
<feature type="domain" description="Thioredoxin" evidence="3">
    <location>
        <begin position="1"/>
        <end position="111"/>
    </location>
</feature>
<dbReference type="InterPro" id="IPR036249">
    <property type="entry name" value="Thioredoxin-like_sf"/>
</dbReference>
<feature type="domain" description="Thioredoxin" evidence="3">
    <location>
        <begin position="118"/>
        <end position="224"/>
    </location>
</feature>
<dbReference type="GO" id="GO:0003756">
    <property type="term" value="F:protein disulfide isomerase activity"/>
    <property type="evidence" value="ECO:0007669"/>
    <property type="project" value="TreeGrafter"/>
</dbReference>
<comment type="similarity">
    <text evidence="1">Belongs to the protein disulfide isomerase family.</text>
</comment>
<reference evidence="4" key="1">
    <citation type="submission" date="2013-02" db="EMBL/GenBank/DDBJ databases">
        <title>Molecular characterization and expression analysis of antioxidants from Coptotermes formosanus Shiraki.</title>
        <authorList>
            <person name="Hussain A."/>
            <person name="Li Y.F."/>
            <person name="Wen S.Y."/>
        </authorList>
    </citation>
    <scope>NUCLEOTIDE SEQUENCE</scope>
</reference>
<evidence type="ECO:0000313" key="4">
    <source>
        <dbReference type="EMBL" id="AGM32332.1"/>
    </source>
</evidence>
<organism evidence="4">
    <name type="scientific">Coptotermes formosanus</name>
    <name type="common">Formosan subterranean termite</name>
    <dbReference type="NCBI Taxonomy" id="36987"/>
    <lineage>
        <taxon>Eukaryota</taxon>
        <taxon>Metazoa</taxon>
        <taxon>Ecdysozoa</taxon>
        <taxon>Arthropoda</taxon>
        <taxon>Hexapoda</taxon>
        <taxon>Insecta</taxon>
        <taxon>Pterygota</taxon>
        <taxon>Neoptera</taxon>
        <taxon>Polyneoptera</taxon>
        <taxon>Dictyoptera</taxon>
        <taxon>Blattodea</taxon>
        <taxon>Blattoidea</taxon>
        <taxon>Termitoidae</taxon>
        <taxon>Rhinotermitidae</taxon>
        <taxon>Coptotermes</taxon>
    </lineage>
</organism>
<protein>
    <submittedName>
        <fullName evidence="4">Thioredoxin family protein</fullName>
    </submittedName>
</protein>
<evidence type="ECO:0000256" key="2">
    <source>
        <dbReference type="ARBA" id="ARBA00022729"/>
    </source>
</evidence>
<proteinExistence type="evidence at transcript level"/>
<dbReference type="GO" id="GO:0005783">
    <property type="term" value="C:endoplasmic reticulum"/>
    <property type="evidence" value="ECO:0007669"/>
    <property type="project" value="TreeGrafter"/>
</dbReference>
<feature type="non-terminal residue" evidence="4">
    <location>
        <position position="292"/>
    </location>
</feature>
<dbReference type="InterPro" id="IPR051063">
    <property type="entry name" value="PDI"/>
</dbReference>
<dbReference type="SUPFAM" id="SSF52833">
    <property type="entry name" value="Thioredoxin-like"/>
    <property type="match status" value="2"/>
</dbReference>
<dbReference type="InterPro" id="IPR013766">
    <property type="entry name" value="Thioredoxin_domain"/>
</dbReference>
<evidence type="ECO:0000256" key="1">
    <source>
        <dbReference type="ARBA" id="ARBA00006347"/>
    </source>
</evidence>
<dbReference type="CDD" id="cd02961">
    <property type="entry name" value="PDI_a_family"/>
    <property type="match status" value="2"/>
</dbReference>
<name>R4V112_COPFO</name>
<dbReference type="EMBL" id="KC632518">
    <property type="protein sequence ID" value="AGM32332.1"/>
    <property type="molecule type" value="mRNA"/>
</dbReference>
<dbReference type="PANTHER" id="PTHR45672:SF3">
    <property type="entry name" value="THIOREDOXIN DOMAIN-CONTAINING PROTEIN 5"/>
    <property type="match status" value="1"/>
</dbReference>
<dbReference type="GO" id="GO:0006457">
    <property type="term" value="P:protein folding"/>
    <property type="evidence" value="ECO:0007669"/>
    <property type="project" value="TreeGrafter"/>
</dbReference>
<keyword evidence="2" id="KW-0732">Signal</keyword>
<dbReference type="PANTHER" id="PTHR45672">
    <property type="entry name" value="PROTEIN DISULFIDE-ISOMERASE C17H9.14C-RELATED"/>
    <property type="match status" value="1"/>
</dbReference>
<evidence type="ECO:0000259" key="3">
    <source>
        <dbReference type="PROSITE" id="PS51352"/>
    </source>
</evidence>
<dbReference type="AlphaFoldDB" id="R4V112"/>
<dbReference type="Pfam" id="PF00085">
    <property type="entry name" value="Thioredoxin"/>
    <property type="match status" value="2"/>
</dbReference>
<dbReference type="Gene3D" id="3.40.30.10">
    <property type="entry name" value="Glutaredoxin"/>
    <property type="match status" value="2"/>
</dbReference>
<sequence>MLVSFIISVVLDLNKGTFKDHRALTKPLFIKFYSPQCGHCQRMAPSFEEASEMVPDATFAGVSCLQEKDICQEYKVTGYPTIKLFFNDTTFDYQGDRTVESFVDFVVEKAKVKAKTIQTAIFPANPLNFNKTINKECTFMTFYSPHCGHCKFFLPIVKQLASAFVPEKNVTFAVVDCTRFNELCESENISGFPTIRLYKKGESEPYTGGRHATWVANFVNDKCGTNRAPDGLIESTVGVNQKLNETILDFFNGDEKKKIDVLSEVKKSGEETYVKVLTRLGEKGNETLYEDI</sequence>
<dbReference type="PROSITE" id="PS51352">
    <property type="entry name" value="THIOREDOXIN_2"/>
    <property type="match status" value="2"/>
</dbReference>